<accession>A0A1H0MLT2</accession>
<name>A0A1H0MLT2_9BACT</name>
<evidence type="ECO:0000259" key="1">
    <source>
        <dbReference type="PROSITE" id="PS50042"/>
    </source>
</evidence>
<dbReference type="SUPFAM" id="SSF51206">
    <property type="entry name" value="cAMP-binding domain-like"/>
    <property type="match status" value="1"/>
</dbReference>
<dbReference type="Pfam" id="PF00027">
    <property type="entry name" value="cNMP_binding"/>
    <property type="match status" value="1"/>
</dbReference>
<dbReference type="STRING" id="91360.SAMN05660330_01103"/>
<dbReference type="InterPro" id="IPR050397">
    <property type="entry name" value="Env_Response_Regulators"/>
</dbReference>
<dbReference type="GO" id="GO:0003700">
    <property type="term" value="F:DNA-binding transcription factor activity"/>
    <property type="evidence" value="ECO:0007669"/>
    <property type="project" value="TreeGrafter"/>
</dbReference>
<dbReference type="AlphaFoldDB" id="A0A1H0MLT2"/>
<protein>
    <submittedName>
        <fullName evidence="2">Cyclic nucleotide-binding domain-containing protein</fullName>
    </submittedName>
</protein>
<proteinExistence type="predicted"/>
<keyword evidence="3" id="KW-1185">Reference proteome</keyword>
<dbReference type="GO" id="GO:0005829">
    <property type="term" value="C:cytosol"/>
    <property type="evidence" value="ECO:0007669"/>
    <property type="project" value="TreeGrafter"/>
</dbReference>
<dbReference type="PROSITE" id="PS50042">
    <property type="entry name" value="CNMP_BINDING_3"/>
    <property type="match status" value="1"/>
</dbReference>
<dbReference type="CDD" id="cd00038">
    <property type="entry name" value="CAP_ED"/>
    <property type="match status" value="1"/>
</dbReference>
<evidence type="ECO:0000313" key="3">
    <source>
        <dbReference type="Proteomes" id="UP000199073"/>
    </source>
</evidence>
<dbReference type="OrthoDB" id="5290098at2"/>
<dbReference type="Proteomes" id="UP000199073">
    <property type="component" value="Unassembled WGS sequence"/>
</dbReference>
<feature type="domain" description="Cyclic nucleotide-binding" evidence="1">
    <location>
        <begin position="14"/>
        <end position="117"/>
    </location>
</feature>
<dbReference type="PANTHER" id="PTHR24567">
    <property type="entry name" value="CRP FAMILY TRANSCRIPTIONAL REGULATORY PROTEIN"/>
    <property type="match status" value="1"/>
</dbReference>
<dbReference type="EMBL" id="FNJI01000006">
    <property type="protein sequence ID" value="SDO81362.1"/>
    <property type="molecule type" value="Genomic_DNA"/>
</dbReference>
<dbReference type="Gene3D" id="2.60.120.10">
    <property type="entry name" value="Jelly Rolls"/>
    <property type="match status" value="1"/>
</dbReference>
<reference evidence="2 3" key="1">
    <citation type="submission" date="2016-10" db="EMBL/GenBank/DDBJ databases">
        <authorList>
            <person name="de Groot N.N."/>
        </authorList>
    </citation>
    <scope>NUCLEOTIDE SEQUENCE [LARGE SCALE GENOMIC DNA]</scope>
    <source>
        <strain evidence="2 3">DSM 12130</strain>
    </source>
</reference>
<gene>
    <name evidence="2" type="ORF">SAMN05660330_01103</name>
</gene>
<dbReference type="RefSeq" id="WP_092220594.1">
    <property type="nucleotide sequence ID" value="NZ_FNJI01000006.1"/>
</dbReference>
<dbReference type="InterPro" id="IPR018490">
    <property type="entry name" value="cNMP-bd_dom_sf"/>
</dbReference>
<dbReference type="PANTHER" id="PTHR24567:SF68">
    <property type="entry name" value="DNA-BINDING TRANSCRIPTIONAL DUAL REGULATOR CRP"/>
    <property type="match status" value="1"/>
</dbReference>
<dbReference type="InterPro" id="IPR000595">
    <property type="entry name" value="cNMP-bd_dom"/>
</dbReference>
<dbReference type="InterPro" id="IPR014710">
    <property type="entry name" value="RmlC-like_jellyroll"/>
</dbReference>
<dbReference type="SMART" id="SM00100">
    <property type="entry name" value="cNMP"/>
    <property type="match status" value="1"/>
</dbReference>
<sequence>MNRQRHKESSLSRGLAFLSERDREIMTGEMEEIFCRGGSTLFTMDEPAEGMYVLVEGRIAVQKPTGFGDRIQVVALLDPGAPVGEGGLLQGWMRSSTLVAVTDSRLLFLSTEAFEKLETDYPQLALKLVKWGISRLSMRLKKNSERLARIL</sequence>
<organism evidence="2 3">
    <name type="scientific">Desulforhopalus singaporensis</name>
    <dbReference type="NCBI Taxonomy" id="91360"/>
    <lineage>
        <taxon>Bacteria</taxon>
        <taxon>Pseudomonadati</taxon>
        <taxon>Thermodesulfobacteriota</taxon>
        <taxon>Desulfobulbia</taxon>
        <taxon>Desulfobulbales</taxon>
        <taxon>Desulfocapsaceae</taxon>
        <taxon>Desulforhopalus</taxon>
    </lineage>
</organism>
<evidence type="ECO:0000313" key="2">
    <source>
        <dbReference type="EMBL" id="SDO81362.1"/>
    </source>
</evidence>